<dbReference type="Pfam" id="PF08598">
    <property type="entry name" value="Sds3"/>
    <property type="match status" value="1"/>
</dbReference>
<dbReference type="EMBL" id="ML220112">
    <property type="protein sequence ID" value="TGZ85648.1"/>
    <property type="molecule type" value="Genomic_DNA"/>
</dbReference>
<keyword evidence="5" id="KW-0539">Nucleus</keyword>
<evidence type="ECO:0000313" key="8">
    <source>
        <dbReference type="Proteomes" id="UP000298138"/>
    </source>
</evidence>
<protein>
    <submittedName>
        <fullName evidence="7">Uncharacterized protein</fullName>
    </submittedName>
</protein>
<dbReference type="InterPro" id="IPR013907">
    <property type="entry name" value="Sds3"/>
</dbReference>
<feature type="region of interest" description="Disordered" evidence="6">
    <location>
        <begin position="379"/>
        <end position="513"/>
    </location>
</feature>
<keyword evidence="3" id="KW-0805">Transcription regulation</keyword>
<feature type="compositionally biased region" description="Polar residues" evidence="6">
    <location>
        <begin position="1"/>
        <end position="10"/>
    </location>
</feature>
<sequence>MESRSPSPISGSPAATPLLGQGQHFHTAPATSKRDKRRNALSDKLVALTAAFHNPANPRVREQYYRAQLSSLQVDMQLIAKADVSGQNMQLLDDSPDTIQREVEAMFAGTLLGRDVIADQGMAGKLYSQFLEEINNAMETRDTDLALLYQAHCTKARSISLQHMRALVLAKEEHRALAQTIQQRISTRLKAQLRKIAAEKESSSFSANALSSLSAGGAFDITETNALLLHPSQFGSTTGVGSPRRHGGREIFDDDNDKDTTRRKARRRGEVEELMGYSTSMTFDSPTTNGKRKRRGQDVDEVPTPTAPESVSPILPTAEFPPVPPDDEPGSRKIREELLKQVYTPTYSLEKLFNDKELLHHGNLANLATVRYFSERGHEYSLNAPDPTTTGDEGTPAPSNTPLPPQGGDDDDDDTREHNGSPFGDLPFANSRMPGVNTRSNPPRNGDKDADNLAVIGLPPVGMTYVNKSGLAPPPPPLRSEDADSDLAAISKALGEKRPADTSGPPGKKQRRN</sequence>
<keyword evidence="2" id="KW-0678">Repressor</keyword>
<keyword evidence="4" id="KW-0804">Transcription</keyword>
<accession>A0A4S2N8D5</accession>
<dbReference type="OrthoDB" id="70376at2759"/>
<evidence type="ECO:0000256" key="2">
    <source>
        <dbReference type="ARBA" id="ARBA00022491"/>
    </source>
</evidence>
<gene>
    <name evidence="7" type="ORF">EX30DRAFT_357366</name>
</gene>
<keyword evidence="8" id="KW-1185">Reference proteome</keyword>
<dbReference type="InParanoid" id="A0A4S2N8D5"/>
<comment type="subcellular location">
    <subcellularLocation>
        <location evidence="1">Nucleus</location>
    </subcellularLocation>
</comment>
<dbReference type="GO" id="GO:0010468">
    <property type="term" value="P:regulation of gene expression"/>
    <property type="evidence" value="ECO:0007669"/>
    <property type="project" value="UniProtKB-ARBA"/>
</dbReference>
<evidence type="ECO:0000256" key="1">
    <source>
        <dbReference type="ARBA" id="ARBA00004123"/>
    </source>
</evidence>
<feature type="region of interest" description="Disordered" evidence="6">
    <location>
        <begin position="1"/>
        <end position="38"/>
    </location>
</feature>
<feature type="compositionally biased region" description="Low complexity" evidence="6">
    <location>
        <begin position="384"/>
        <end position="398"/>
    </location>
</feature>
<evidence type="ECO:0000256" key="6">
    <source>
        <dbReference type="SAM" id="MobiDB-lite"/>
    </source>
</evidence>
<organism evidence="7 8">
    <name type="scientific">Ascodesmis nigricans</name>
    <dbReference type="NCBI Taxonomy" id="341454"/>
    <lineage>
        <taxon>Eukaryota</taxon>
        <taxon>Fungi</taxon>
        <taxon>Dikarya</taxon>
        <taxon>Ascomycota</taxon>
        <taxon>Pezizomycotina</taxon>
        <taxon>Pezizomycetes</taxon>
        <taxon>Pezizales</taxon>
        <taxon>Ascodesmidaceae</taxon>
        <taxon>Ascodesmis</taxon>
    </lineage>
</organism>
<proteinExistence type="predicted"/>
<dbReference type="GO" id="GO:0005654">
    <property type="term" value="C:nucleoplasm"/>
    <property type="evidence" value="ECO:0007669"/>
    <property type="project" value="UniProtKB-ARBA"/>
</dbReference>
<reference evidence="7 8" key="1">
    <citation type="submission" date="2019-04" db="EMBL/GenBank/DDBJ databases">
        <title>Comparative genomics and transcriptomics to analyze fruiting body development in filamentous ascomycetes.</title>
        <authorList>
            <consortium name="DOE Joint Genome Institute"/>
            <person name="Lutkenhaus R."/>
            <person name="Traeger S."/>
            <person name="Breuer J."/>
            <person name="Kuo A."/>
            <person name="Lipzen A."/>
            <person name="Pangilinan J."/>
            <person name="Dilworth D."/>
            <person name="Sandor L."/>
            <person name="Poggeler S."/>
            <person name="Barry K."/>
            <person name="Grigoriev I.V."/>
            <person name="Nowrousian M."/>
        </authorList>
    </citation>
    <scope>NUCLEOTIDE SEQUENCE [LARGE SCALE GENOMIC DNA]</scope>
    <source>
        <strain evidence="7 8">CBS 389.68</strain>
    </source>
</reference>
<dbReference type="STRING" id="341454.A0A4S2N8D5"/>
<dbReference type="Proteomes" id="UP000298138">
    <property type="component" value="Unassembled WGS sequence"/>
</dbReference>
<feature type="compositionally biased region" description="Polar residues" evidence="6">
    <location>
        <begin position="277"/>
        <end position="289"/>
    </location>
</feature>
<evidence type="ECO:0000256" key="3">
    <source>
        <dbReference type="ARBA" id="ARBA00023015"/>
    </source>
</evidence>
<evidence type="ECO:0000256" key="5">
    <source>
        <dbReference type="ARBA" id="ARBA00023242"/>
    </source>
</evidence>
<name>A0A4S2N8D5_9PEZI</name>
<dbReference type="AlphaFoldDB" id="A0A4S2N8D5"/>
<evidence type="ECO:0000313" key="7">
    <source>
        <dbReference type="EMBL" id="TGZ85648.1"/>
    </source>
</evidence>
<feature type="region of interest" description="Disordered" evidence="6">
    <location>
        <begin position="232"/>
        <end position="331"/>
    </location>
</feature>
<evidence type="ECO:0000256" key="4">
    <source>
        <dbReference type="ARBA" id="ARBA00023163"/>
    </source>
</evidence>
<dbReference type="SMART" id="SM01401">
    <property type="entry name" value="Sds3"/>
    <property type="match status" value="1"/>
</dbReference>